<dbReference type="Gene3D" id="3.30.360.10">
    <property type="entry name" value="Dihydrodipicolinate Reductase, domain 2"/>
    <property type="match status" value="1"/>
</dbReference>
<accession>A0A9D9I1Y8</accession>
<evidence type="ECO:0000256" key="3">
    <source>
        <dbReference type="ARBA" id="ARBA00011738"/>
    </source>
</evidence>
<feature type="domain" description="Meso-diaminopimelate D-dehydrogenase C-terminal" evidence="15">
    <location>
        <begin position="123"/>
        <end position="278"/>
    </location>
</feature>
<keyword evidence="9 12" id="KW-0560">Oxidoreductase</keyword>
<dbReference type="InterPro" id="IPR032094">
    <property type="entry name" value="Meso-DAP_DH_C"/>
</dbReference>
<reference evidence="16" key="2">
    <citation type="journal article" date="2021" name="PeerJ">
        <title>Extensive microbial diversity within the chicken gut microbiome revealed by metagenomics and culture.</title>
        <authorList>
            <person name="Gilroy R."/>
            <person name="Ravi A."/>
            <person name="Getino M."/>
            <person name="Pursley I."/>
            <person name="Horton D.L."/>
            <person name="Alikhan N.F."/>
            <person name="Baker D."/>
            <person name="Gharbi K."/>
            <person name="Hall N."/>
            <person name="Watson M."/>
            <person name="Adriaenssens E.M."/>
            <person name="Foster-Nyarko E."/>
            <person name="Jarju S."/>
            <person name="Secka A."/>
            <person name="Antonio M."/>
            <person name="Oren A."/>
            <person name="Chaudhuri R.R."/>
            <person name="La Ragione R."/>
            <person name="Hildebrand F."/>
            <person name="Pallen M.J."/>
        </authorList>
    </citation>
    <scope>NUCLEOTIDE SEQUENCE</scope>
    <source>
        <strain evidence="16">E3-2379</strain>
    </source>
</reference>
<keyword evidence="7 12" id="KW-0521">NADP</keyword>
<dbReference type="GO" id="GO:0009089">
    <property type="term" value="P:lysine biosynthetic process via diaminopimelate"/>
    <property type="evidence" value="ECO:0007669"/>
    <property type="project" value="UniProtKB-UniRule"/>
</dbReference>
<gene>
    <name evidence="16" type="ORF">IAC13_09295</name>
</gene>
<comment type="catalytic activity">
    <reaction evidence="11 12">
        <text>meso-2,6-diaminopimelate + NADP(+) + H2O = (S)-2-amino-6-oxoheptanedioate + NH4(+) + NADPH + H(+)</text>
        <dbReference type="Rhea" id="RHEA:13561"/>
        <dbReference type="ChEBI" id="CHEBI:15377"/>
        <dbReference type="ChEBI" id="CHEBI:15378"/>
        <dbReference type="ChEBI" id="CHEBI:28938"/>
        <dbReference type="ChEBI" id="CHEBI:57783"/>
        <dbReference type="ChEBI" id="CHEBI:57791"/>
        <dbReference type="ChEBI" id="CHEBI:58349"/>
        <dbReference type="ChEBI" id="CHEBI:58556"/>
        <dbReference type="EC" id="1.4.1.16"/>
    </reaction>
</comment>
<dbReference type="EC" id="1.4.1.16" evidence="4 12"/>
<evidence type="ECO:0000313" key="16">
    <source>
        <dbReference type="EMBL" id="MBO8464112.1"/>
    </source>
</evidence>
<evidence type="ECO:0000259" key="15">
    <source>
        <dbReference type="Pfam" id="PF16654"/>
    </source>
</evidence>
<evidence type="ECO:0000256" key="8">
    <source>
        <dbReference type="ARBA" id="ARBA00022915"/>
    </source>
</evidence>
<dbReference type="SUPFAM" id="SSF51735">
    <property type="entry name" value="NAD(P)-binding Rossmann-fold domains"/>
    <property type="match status" value="2"/>
</dbReference>
<dbReference type="Pfam" id="PF16654">
    <property type="entry name" value="DAPDH_C"/>
    <property type="match status" value="1"/>
</dbReference>
<dbReference type="Gene3D" id="3.40.50.720">
    <property type="entry name" value="NAD(P)-binding Rossmann-like Domain"/>
    <property type="match status" value="1"/>
</dbReference>
<dbReference type="InterPro" id="IPR003781">
    <property type="entry name" value="CoA-bd"/>
</dbReference>
<evidence type="ECO:0000256" key="12">
    <source>
        <dbReference type="PIRNR" id="PIRNR025648"/>
    </source>
</evidence>
<keyword evidence="6 12" id="KW-0028">Amino-acid biosynthesis</keyword>
<feature type="binding site" evidence="13">
    <location>
        <begin position="93"/>
        <end position="95"/>
    </location>
    <ligand>
        <name>NADP(+)</name>
        <dbReference type="ChEBI" id="CHEBI:58349"/>
    </ligand>
</feature>
<feature type="binding site" evidence="13">
    <location>
        <position position="174"/>
    </location>
    <ligand>
        <name>substrate</name>
    </ligand>
</feature>
<feature type="binding site" evidence="13">
    <location>
        <position position="279"/>
    </location>
    <ligand>
        <name>substrate</name>
    </ligand>
</feature>
<reference evidence="16" key="1">
    <citation type="submission" date="2020-10" db="EMBL/GenBank/DDBJ databases">
        <authorList>
            <person name="Gilroy R."/>
        </authorList>
    </citation>
    <scope>NUCLEOTIDE SEQUENCE</scope>
    <source>
        <strain evidence="16">E3-2379</strain>
    </source>
</reference>
<evidence type="ECO:0000259" key="14">
    <source>
        <dbReference type="Pfam" id="PF02629"/>
    </source>
</evidence>
<dbReference type="Proteomes" id="UP000823618">
    <property type="component" value="Unassembled WGS sequence"/>
</dbReference>
<dbReference type="PIRSF" id="PIRSF025648">
    <property type="entry name" value="DDH"/>
    <property type="match status" value="1"/>
</dbReference>
<feature type="binding site" evidence="13">
    <location>
        <position position="250"/>
    </location>
    <ligand>
        <name>substrate</name>
    </ligand>
</feature>
<evidence type="ECO:0000256" key="13">
    <source>
        <dbReference type="PIRSR" id="PIRSR025648-1"/>
    </source>
</evidence>
<dbReference type="GO" id="GO:0019877">
    <property type="term" value="P:diaminopimelate biosynthetic process"/>
    <property type="evidence" value="ECO:0007669"/>
    <property type="project" value="UniProtKB-UniRule"/>
</dbReference>
<dbReference type="SUPFAM" id="SSF55347">
    <property type="entry name" value="Glyceraldehyde-3-phosphate dehydrogenase-like, C-terminal domain"/>
    <property type="match status" value="1"/>
</dbReference>
<evidence type="ECO:0000256" key="2">
    <source>
        <dbReference type="ARBA" id="ARBA00007442"/>
    </source>
</evidence>
<comment type="similarity">
    <text evidence="2 12">Belongs to the diaminopimelate dehydrogenase family.</text>
</comment>
<comment type="subunit">
    <text evidence="3 12">Homodimer.</text>
</comment>
<evidence type="ECO:0000256" key="10">
    <source>
        <dbReference type="ARBA" id="ARBA00023154"/>
    </source>
</evidence>
<dbReference type="InterPro" id="IPR010190">
    <property type="entry name" value="Diaminopimelate_DH_Ddh"/>
</dbReference>
<feature type="binding site" evidence="13">
    <location>
        <position position="149"/>
    </location>
    <ligand>
        <name>substrate</name>
    </ligand>
</feature>
<sequence length="329" mass="36406">MAKIKIGIAGYGNLGRGVEYAIRQNDDMELVGVFTRRNPDSVKLNTEGVKVYSMEQAKEMSDKVDVMILCGGSATDLPEQTPELAKYFNVIDSFDTHATIPQHFANVDAACKETGHVGIISVGWDPGLFSLNRIYAESILPTGKTYTFWGKGVSQGHSDAIRRVDGVKFGIQYTVPIDNALEQVRSGNQPELTTREKHLRECYVVAEEGADLAKIEETIKTMPNYFDEYNTTVTFMEEEEFKAVHNKMPHGGFVMRSGRSGEGEATHQMIEYSLKLDSNPEFTASVLVAYARALMRMKAEGVVGCKTVFDVAPAYLSPLSGEELRAHLL</sequence>
<evidence type="ECO:0000256" key="9">
    <source>
        <dbReference type="ARBA" id="ARBA00023002"/>
    </source>
</evidence>
<protein>
    <recommendedName>
        <fullName evidence="5 12">Meso-diaminopimelate D-dehydrogenase</fullName>
        <shortName evidence="12">DAPDH</shortName>
        <shortName evidence="12">Meso-DAP dehydrogenase</shortName>
        <ecNumber evidence="4 12">1.4.1.16</ecNumber>
    </recommendedName>
</protein>
<feature type="domain" description="CoA-binding" evidence="14">
    <location>
        <begin position="3"/>
        <end position="70"/>
    </location>
</feature>
<dbReference type="AlphaFoldDB" id="A0A9D9I1Y8"/>
<name>A0A9D9I1Y8_9FIRM</name>
<keyword evidence="13" id="KW-0547">Nucleotide-binding</keyword>
<dbReference type="NCBIfam" id="TIGR01921">
    <property type="entry name" value="DAP-DH"/>
    <property type="match status" value="1"/>
</dbReference>
<evidence type="ECO:0000256" key="4">
    <source>
        <dbReference type="ARBA" id="ARBA00012080"/>
    </source>
</evidence>
<keyword evidence="10 12" id="KW-0457">Lysine biosynthesis</keyword>
<comment type="function">
    <text evidence="12">Catalyzes the reversible NADPH-dependent reductive amination of L-2-amino-6-oxopimelate, the acyclic form of L-tetrahydrodipicolinate, to generate the meso compound, D,L-2,6-diaminopimelate.</text>
</comment>
<dbReference type="InterPro" id="IPR036291">
    <property type="entry name" value="NAD(P)-bd_dom_sf"/>
</dbReference>
<dbReference type="GO" id="GO:0000166">
    <property type="term" value="F:nucleotide binding"/>
    <property type="evidence" value="ECO:0007669"/>
    <property type="project" value="UniProtKB-KW"/>
</dbReference>
<feature type="binding site" evidence="13">
    <location>
        <begin position="11"/>
        <end position="14"/>
    </location>
    <ligand>
        <name>NADP(+)</name>
        <dbReference type="ChEBI" id="CHEBI:58349"/>
    </ligand>
</feature>
<proteinExistence type="inferred from homology"/>
<evidence type="ECO:0000313" key="17">
    <source>
        <dbReference type="Proteomes" id="UP000823618"/>
    </source>
</evidence>
<evidence type="ECO:0000256" key="1">
    <source>
        <dbReference type="ARBA" id="ARBA00004896"/>
    </source>
</evidence>
<evidence type="ECO:0000256" key="11">
    <source>
        <dbReference type="ARBA" id="ARBA00052023"/>
    </source>
</evidence>
<dbReference type="CDD" id="cd02270">
    <property type="entry name" value="meso-DAPDH_N"/>
    <property type="match status" value="1"/>
</dbReference>
<feature type="binding site" evidence="13">
    <location>
        <position position="200"/>
    </location>
    <ligand>
        <name>substrate</name>
    </ligand>
</feature>
<comment type="caution">
    <text evidence="16">The sequence shown here is derived from an EMBL/GenBank/DDBJ whole genome shotgun (WGS) entry which is preliminary data.</text>
</comment>
<feature type="binding site" evidence="13">
    <location>
        <begin position="122"/>
        <end position="126"/>
    </location>
    <ligand>
        <name>NADP(+)</name>
        <dbReference type="ChEBI" id="CHEBI:58349"/>
    </ligand>
</feature>
<evidence type="ECO:0000256" key="6">
    <source>
        <dbReference type="ARBA" id="ARBA00022605"/>
    </source>
</evidence>
<dbReference type="EMBL" id="JADIML010000264">
    <property type="protein sequence ID" value="MBO8464112.1"/>
    <property type="molecule type" value="Genomic_DNA"/>
</dbReference>
<keyword evidence="8 12" id="KW-0220">Diaminopimelate biosynthesis</keyword>
<comment type="pathway">
    <text evidence="1 12">Amino-acid biosynthesis; L-lysine biosynthesis via DAP pathway; DL-2,6-diaminopimelate from (S)-tetrahydrodipicolinate: step 1/1.</text>
</comment>
<feature type="binding site" evidence="13">
    <location>
        <begin position="70"/>
        <end position="73"/>
    </location>
    <ligand>
        <name>NADP(+)</name>
        <dbReference type="ChEBI" id="CHEBI:58349"/>
    </ligand>
</feature>
<evidence type="ECO:0000256" key="7">
    <source>
        <dbReference type="ARBA" id="ARBA00022857"/>
    </source>
</evidence>
<feature type="binding site" evidence="13">
    <location>
        <begin position="35"/>
        <end position="37"/>
    </location>
    <ligand>
        <name>NADP(+)</name>
        <dbReference type="ChEBI" id="CHEBI:58349"/>
    </ligand>
</feature>
<organism evidence="16 17">
    <name type="scientific">Candidatus Scybalomonas excrementavium</name>
    <dbReference type="NCBI Taxonomy" id="2840943"/>
    <lineage>
        <taxon>Bacteria</taxon>
        <taxon>Bacillati</taxon>
        <taxon>Bacillota</taxon>
        <taxon>Clostridia</taxon>
        <taxon>Lachnospirales</taxon>
        <taxon>Lachnospiraceae</taxon>
        <taxon>Lachnospiraceae incertae sedis</taxon>
        <taxon>Candidatus Scybalomonas</taxon>
    </lineage>
</organism>
<evidence type="ECO:0000256" key="5">
    <source>
        <dbReference type="ARBA" id="ARBA00021654"/>
    </source>
</evidence>
<dbReference type="Pfam" id="PF02629">
    <property type="entry name" value="CoA_binding"/>
    <property type="match status" value="1"/>
</dbReference>
<dbReference type="GO" id="GO:0047850">
    <property type="term" value="F:diaminopimelate dehydrogenase activity"/>
    <property type="evidence" value="ECO:0007669"/>
    <property type="project" value="UniProtKB-UniRule"/>
</dbReference>